<protein>
    <submittedName>
        <fullName evidence="5">Gfo/Idh/MocA family oxidoreductase</fullName>
    </submittedName>
</protein>
<dbReference type="EMBL" id="CP046400">
    <property type="protein sequence ID" value="QGY39266.1"/>
    <property type="molecule type" value="Genomic_DNA"/>
</dbReference>
<dbReference type="PANTHER" id="PTHR22604:SF105">
    <property type="entry name" value="TRANS-1,2-DIHYDROBENZENE-1,2-DIOL DEHYDROGENASE"/>
    <property type="match status" value="1"/>
</dbReference>
<dbReference type="AlphaFoldDB" id="A0A6I6J8V2"/>
<dbReference type="GO" id="GO:0016491">
    <property type="term" value="F:oxidoreductase activity"/>
    <property type="evidence" value="ECO:0007669"/>
    <property type="project" value="UniProtKB-KW"/>
</dbReference>
<evidence type="ECO:0000259" key="3">
    <source>
        <dbReference type="Pfam" id="PF01408"/>
    </source>
</evidence>
<keyword evidence="2" id="KW-0560">Oxidoreductase</keyword>
<dbReference type="InterPro" id="IPR055170">
    <property type="entry name" value="GFO_IDH_MocA-like_dom"/>
</dbReference>
<name>A0A6I6J8V2_9BACT</name>
<accession>A0A6I6J8V2</accession>
<sequence>MRKIRFGVLGAAKIARTKVIPGMQAGDLTEVTAISSRTEDSARAVADELGIPKAYGGYETLLADPDVDAVYIPLPNHLHVDWSIRALEAGKHVLCEKPLGLDSKDIARLMEAAAQHPELQVMEAFMYRFHPQWEEAKRLVDAGEIGPVASIQSYFSYFNADPGNIRNRAEMGGGGMMDIGCYNISLSRFLFGGEPDRVCGFVDRAPDFGTDRLFSGMMDFSGRVSTFTCSTQLAGHQRVDILGAKGRIELPIPFNAPPDEPTRLILQREEHKGTDRHLTTIEFPACDQYTVQGDRFAKAILDGGPTPTPLDDALANMRVLEVLLESADAARWITCRS</sequence>
<evidence type="ECO:0000313" key="5">
    <source>
        <dbReference type="EMBL" id="QGY39266.1"/>
    </source>
</evidence>
<keyword evidence="6" id="KW-1185">Reference proteome</keyword>
<gene>
    <name evidence="5" type="ORF">GM415_03730</name>
</gene>
<organism evidence="5 6">
    <name type="scientific">Pseudodesulfovibrio cashew</name>
    <dbReference type="NCBI Taxonomy" id="2678688"/>
    <lineage>
        <taxon>Bacteria</taxon>
        <taxon>Pseudomonadati</taxon>
        <taxon>Thermodesulfobacteriota</taxon>
        <taxon>Desulfovibrionia</taxon>
        <taxon>Desulfovibrionales</taxon>
        <taxon>Desulfovibrionaceae</taxon>
    </lineage>
</organism>
<proteinExistence type="inferred from homology"/>
<dbReference type="Gene3D" id="3.30.360.10">
    <property type="entry name" value="Dihydrodipicolinate Reductase, domain 2"/>
    <property type="match status" value="1"/>
</dbReference>
<reference evidence="5 6" key="1">
    <citation type="submission" date="2019-11" db="EMBL/GenBank/DDBJ databases">
        <authorList>
            <person name="Zheng R.K."/>
            <person name="Sun C.M."/>
        </authorList>
    </citation>
    <scope>NUCLEOTIDE SEQUENCE [LARGE SCALE GENOMIC DNA]</scope>
    <source>
        <strain evidence="5 6">SRB007</strain>
    </source>
</reference>
<dbReference type="InterPro" id="IPR000683">
    <property type="entry name" value="Gfo/Idh/MocA-like_OxRdtase_N"/>
</dbReference>
<dbReference type="Gene3D" id="3.40.50.720">
    <property type="entry name" value="NAD(P)-binding Rossmann-like Domain"/>
    <property type="match status" value="1"/>
</dbReference>
<dbReference type="RefSeq" id="WP_158946491.1">
    <property type="nucleotide sequence ID" value="NZ_CP046400.1"/>
</dbReference>
<evidence type="ECO:0000256" key="1">
    <source>
        <dbReference type="ARBA" id="ARBA00010928"/>
    </source>
</evidence>
<dbReference type="InterPro" id="IPR050984">
    <property type="entry name" value="Gfo/Idh/MocA_domain"/>
</dbReference>
<evidence type="ECO:0000256" key="2">
    <source>
        <dbReference type="ARBA" id="ARBA00023002"/>
    </source>
</evidence>
<comment type="similarity">
    <text evidence="1">Belongs to the Gfo/Idh/MocA family.</text>
</comment>
<dbReference type="KEGG" id="psel:GM415_03730"/>
<dbReference type="Proteomes" id="UP000428328">
    <property type="component" value="Chromosome"/>
</dbReference>
<feature type="domain" description="Gfo/Idh/MocA-like oxidoreductase N-terminal" evidence="3">
    <location>
        <begin position="4"/>
        <end position="118"/>
    </location>
</feature>
<dbReference type="PANTHER" id="PTHR22604">
    <property type="entry name" value="OXIDOREDUCTASES"/>
    <property type="match status" value="1"/>
</dbReference>
<dbReference type="SUPFAM" id="SSF51735">
    <property type="entry name" value="NAD(P)-binding Rossmann-fold domains"/>
    <property type="match status" value="1"/>
</dbReference>
<evidence type="ECO:0000259" key="4">
    <source>
        <dbReference type="Pfam" id="PF22725"/>
    </source>
</evidence>
<dbReference type="Pfam" id="PF22725">
    <property type="entry name" value="GFO_IDH_MocA_C3"/>
    <property type="match status" value="1"/>
</dbReference>
<feature type="domain" description="GFO/IDH/MocA-like oxidoreductase" evidence="4">
    <location>
        <begin position="134"/>
        <end position="249"/>
    </location>
</feature>
<dbReference type="SUPFAM" id="SSF55347">
    <property type="entry name" value="Glyceraldehyde-3-phosphate dehydrogenase-like, C-terminal domain"/>
    <property type="match status" value="1"/>
</dbReference>
<dbReference type="Pfam" id="PF01408">
    <property type="entry name" value="GFO_IDH_MocA"/>
    <property type="match status" value="1"/>
</dbReference>
<dbReference type="GO" id="GO:0000166">
    <property type="term" value="F:nucleotide binding"/>
    <property type="evidence" value="ECO:0007669"/>
    <property type="project" value="InterPro"/>
</dbReference>
<evidence type="ECO:0000313" key="6">
    <source>
        <dbReference type="Proteomes" id="UP000428328"/>
    </source>
</evidence>
<dbReference type="InterPro" id="IPR036291">
    <property type="entry name" value="NAD(P)-bd_dom_sf"/>
</dbReference>